<comment type="caution">
    <text evidence="2">The sequence shown here is derived from an EMBL/GenBank/DDBJ whole genome shotgun (WGS) entry which is preliminary data.</text>
</comment>
<protein>
    <submittedName>
        <fullName evidence="2">Complex I NDUFA9 subunit family protein</fullName>
    </submittedName>
</protein>
<dbReference type="InterPro" id="IPR001509">
    <property type="entry name" value="Epimerase_deHydtase"/>
</dbReference>
<sequence length="320" mass="34600">MRDPNVVVFGGSGFIGSHLLALLAQESIPALVPTRHFERARHLTTLPGVDVVEADIHDDATLRRLLEGRTAAINLVGILHASRAHPYGPQLRRAHVDLPRRIVEACAVNKVPRYLHMSALGANVNGPSMYSRSKADGELAARSRPEVAATIFRPSVVFGPGDHLLTLFAKLQRRFPVVPLACASAAFQPVYVGDVATAYLHALGDAHASHHVYQLGGPNMYTLAELVRLAGRYAGCERPIVELPLSLARLQARLFELLPGEPLLTRDNLDSMSVDNVLDPAVGDLTAAALGIKLTPLEAVAPHYLAPNEPLDRLRTRAGR</sequence>
<gene>
    <name evidence="2" type="ORF">ACFPQ5_06030</name>
</gene>
<keyword evidence="3" id="KW-1185">Reference proteome</keyword>
<proteinExistence type="predicted"/>
<reference evidence="3" key="1">
    <citation type="journal article" date="2019" name="Int. J. Syst. Evol. Microbiol.">
        <title>The Global Catalogue of Microorganisms (GCM) 10K type strain sequencing project: providing services to taxonomists for standard genome sequencing and annotation.</title>
        <authorList>
            <consortium name="The Broad Institute Genomics Platform"/>
            <consortium name="The Broad Institute Genome Sequencing Center for Infectious Disease"/>
            <person name="Wu L."/>
            <person name="Ma J."/>
        </authorList>
    </citation>
    <scope>NUCLEOTIDE SEQUENCE [LARGE SCALE GENOMIC DNA]</scope>
    <source>
        <strain evidence="3">CCUG 43111</strain>
    </source>
</reference>
<dbReference type="Gene3D" id="3.40.50.720">
    <property type="entry name" value="NAD(P)-binding Rossmann-like Domain"/>
    <property type="match status" value="1"/>
</dbReference>
<dbReference type="PANTHER" id="PTHR12126:SF11">
    <property type="entry name" value="NADH DEHYDROGENASE [UBIQUINONE] 1 ALPHA SUBCOMPLEX SUBUNIT 9, MITOCHONDRIAL"/>
    <property type="match status" value="1"/>
</dbReference>
<feature type="domain" description="NAD-dependent epimerase/dehydratase" evidence="1">
    <location>
        <begin position="6"/>
        <end position="216"/>
    </location>
</feature>
<dbReference type="Pfam" id="PF01370">
    <property type="entry name" value="Epimerase"/>
    <property type="match status" value="1"/>
</dbReference>
<dbReference type="CDD" id="cd05271">
    <property type="entry name" value="NDUFA9_like_SDR_a"/>
    <property type="match status" value="1"/>
</dbReference>
<evidence type="ECO:0000313" key="3">
    <source>
        <dbReference type="Proteomes" id="UP001596101"/>
    </source>
</evidence>
<dbReference type="SUPFAM" id="SSF51735">
    <property type="entry name" value="NAD(P)-binding Rossmann-fold domains"/>
    <property type="match status" value="1"/>
</dbReference>
<evidence type="ECO:0000259" key="1">
    <source>
        <dbReference type="Pfam" id="PF01370"/>
    </source>
</evidence>
<dbReference type="InterPro" id="IPR036291">
    <property type="entry name" value="NAD(P)-bd_dom_sf"/>
</dbReference>
<dbReference type="PANTHER" id="PTHR12126">
    <property type="entry name" value="NADH-UBIQUINONE OXIDOREDUCTASE 39 KDA SUBUNIT-RELATED"/>
    <property type="match status" value="1"/>
</dbReference>
<accession>A0ABW0MKE4</accession>
<organism evidence="2 3">
    <name type="scientific">Massilia suwonensis</name>
    <dbReference type="NCBI Taxonomy" id="648895"/>
    <lineage>
        <taxon>Bacteria</taxon>
        <taxon>Pseudomonadati</taxon>
        <taxon>Pseudomonadota</taxon>
        <taxon>Betaproteobacteria</taxon>
        <taxon>Burkholderiales</taxon>
        <taxon>Oxalobacteraceae</taxon>
        <taxon>Telluria group</taxon>
        <taxon>Massilia</taxon>
    </lineage>
</organism>
<dbReference type="Proteomes" id="UP001596101">
    <property type="component" value="Unassembled WGS sequence"/>
</dbReference>
<evidence type="ECO:0000313" key="2">
    <source>
        <dbReference type="EMBL" id="MFC5477737.1"/>
    </source>
</evidence>
<dbReference type="RefSeq" id="WP_379752367.1">
    <property type="nucleotide sequence ID" value="NZ_JBHSMR010000008.1"/>
</dbReference>
<name>A0ABW0MKE4_9BURK</name>
<dbReference type="EMBL" id="JBHSMR010000008">
    <property type="protein sequence ID" value="MFC5477737.1"/>
    <property type="molecule type" value="Genomic_DNA"/>
</dbReference>
<dbReference type="InterPro" id="IPR051207">
    <property type="entry name" value="ComplexI_NDUFA9_subunit"/>
</dbReference>